<proteinExistence type="predicted"/>
<feature type="chain" id="PRO_5045926256" evidence="1">
    <location>
        <begin position="29"/>
        <end position="330"/>
    </location>
</feature>
<dbReference type="InterPro" id="IPR050266">
    <property type="entry name" value="AB_hydrolase_sf"/>
</dbReference>
<dbReference type="RefSeq" id="WP_379678678.1">
    <property type="nucleotide sequence ID" value="NZ_JBHLWP010000009.1"/>
</dbReference>
<feature type="signal peptide" evidence="1">
    <location>
        <begin position="1"/>
        <end position="28"/>
    </location>
</feature>
<dbReference type="Pfam" id="PF12697">
    <property type="entry name" value="Abhydrolase_6"/>
    <property type="match status" value="1"/>
</dbReference>
<keyword evidence="1" id="KW-0732">Signal</keyword>
<dbReference type="Proteomes" id="UP001589773">
    <property type="component" value="Unassembled WGS sequence"/>
</dbReference>
<accession>A0ABV6FE86</accession>
<dbReference type="Gene3D" id="3.40.50.1820">
    <property type="entry name" value="alpha/beta hydrolase"/>
    <property type="match status" value="1"/>
</dbReference>
<dbReference type="PANTHER" id="PTHR43798:SF33">
    <property type="entry name" value="HYDROLASE, PUTATIVE (AFU_ORTHOLOGUE AFUA_2G14860)-RELATED"/>
    <property type="match status" value="1"/>
</dbReference>
<dbReference type="PANTHER" id="PTHR43798">
    <property type="entry name" value="MONOACYLGLYCEROL LIPASE"/>
    <property type="match status" value="1"/>
</dbReference>
<evidence type="ECO:0000313" key="3">
    <source>
        <dbReference type="EMBL" id="MFC0251847.1"/>
    </source>
</evidence>
<dbReference type="InterPro" id="IPR029058">
    <property type="entry name" value="AB_hydrolase_fold"/>
</dbReference>
<feature type="domain" description="Thioesterase TesA-like" evidence="2">
    <location>
        <begin position="75"/>
        <end position="327"/>
    </location>
</feature>
<organism evidence="3 4">
    <name type="scientific">Massilia consociata</name>
    <dbReference type="NCBI Taxonomy" id="760117"/>
    <lineage>
        <taxon>Bacteria</taxon>
        <taxon>Pseudomonadati</taxon>
        <taxon>Pseudomonadota</taxon>
        <taxon>Betaproteobacteria</taxon>
        <taxon>Burkholderiales</taxon>
        <taxon>Oxalobacteraceae</taxon>
        <taxon>Telluria group</taxon>
        <taxon>Massilia</taxon>
    </lineage>
</organism>
<gene>
    <name evidence="3" type="ORF">ACFFJK_08090</name>
</gene>
<dbReference type="SMART" id="SM00824">
    <property type="entry name" value="PKS_TE"/>
    <property type="match status" value="1"/>
</dbReference>
<comment type="caution">
    <text evidence="3">The sequence shown here is derived from an EMBL/GenBank/DDBJ whole genome shotgun (WGS) entry which is preliminary data.</text>
</comment>
<dbReference type="SUPFAM" id="SSF53474">
    <property type="entry name" value="alpha/beta-Hydrolases"/>
    <property type="match status" value="1"/>
</dbReference>
<keyword evidence="4" id="KW-1185">Reference proteome</keyword>
<evidence type="ECO:0000313" key="4">
    <source>
        <dbReference type="Proteomes" id="UP001589773"/>
    </source>
</evidence>
<dbReference type="InterPro" id="IPR000073">
    <property type="entry name" value="AB_hydrolase_1"/>
</dbReference>
<dbReference type="GO" id="GO:0016787">
    <property type="term" value="F:hydrolase activity"/>
    <property type="evidence" value="ECO:0007669"/>
    <property type="project" value="UniProtKB-KW"/>
</dbReference>
<dbReference type="EMBL" id="JBHLWP010000009">
    <property type="protein sequence ID" value="MFC0251847.1"/>
    <property type="molecule type" value="Genomic_DNA"/>
</dbReference>
<reference evidence="3 4" key="1">
    <citation type="submission" date="2024-09" db="EMBL/GenBank/DDBJ databases">
        <authorList>
            <person name="Sun Q."/>
            <person name="Mori K."/>
        </authorList>
    </citation>
    <scope>NUCLEOTIDE SEQUENCE [LARGE SCALE GENOMIC DNA]</scope>
    <source>
        <strain evidence="3 4">CCM 7792</strain>
    </source>
</reference>
<sequence length="330" mass="34417">MKAAVLITLALGAALPALPAMSAMSAMSAPVTPSAQAAGPAPAANRFAMRIAPAERFEVDGMLVERHGQGGRPLVLVPGLASGPWVWQDLVRRFSGERAVYVVTLPGFDGRPAPLGAAADSPLASARAALRELVTSRRLAKPVLVGHSLGGALALAVAQDLPALVGGVISVDGLPVFPGTEDLAPEQRPMMAAAVRQRVDAAAPDAYANQQQQYMRTQGLVDMGKAADLAALALRSDRTAVGAYMADLLAADLRPGLPKITAPVLVLVPYFAPDAGQDGITAPMKLDHYRSLLEGTPRLELAPVMNARHFAMIDQPDAVAGAVRQFLDRL</sequence>
<evidence type="ECO:0000259" key="2">
    <source>
        <dbReference type="SMART" id="SM00824"/>
    </source>
</evidence>
<protein>
    <submittedName>
        <fullName evidence="3">Alpha/beta fold hydrolase</fullName>
    </submittedName>
</protein>
<evidence type="ECO:0000256" key="1">
    <source>
        <dbReference type="SAM" id="SignalP"/>
    </source>
</evidence>
<keyword evidence="3" id="KW-0378">Hydrolase</keyword>
<dbReference type="InterPro" id="IPR020802">
    <property type="entry name" value="TesA-like"/>
</dbReference>
<name>A0ABV6FE86_9BURK</name>